<feature type="region of interest" description="Disordered" evidence="1">
    <location>
        <begin position="249"/>
        <end position="285"/>
    </location>
</feature>
<name>A0A7J6JQA7_COLFN</name>
<feature type="region of interest" description="Disordered" evidence="1">
    <location>
        <begin position="151"/>
        <end position="225"/>
    </location>
</feature>
<feature type="compositionally biased region" description="Basic and acidic residues" evidence="1">
    <location>
        <begin position="124"/>
        <end position="134"/>
    </location>
</feature>
<gene>
    <name evidence="2" type="ORF">CGGC5_v002202</name>
</gene>
<feature type="compositionally biased region" description="Acidic residues" evidence="1">
    <location>
        <begin position="203"/>
        <end position="221"/>
    </location>
</feature>
<feature type="region of interest" description="Disordered" evidence="1">
    <location>
        <begin position="372"/>
        <end position="422"/>
    </location>
</feature>
<reference evidence="2 3" key="2">
    <citation type="submission" date="2020-04" db="EMBL/GenBank/DDBJ databases">
        <title>Genome sequencing and assembly of multiple isolates from the Colletotrichum gloeosporioides species complex.</title>
        <authorList>
            <person name="Gan P."/>
            <person name="Shirasu K."/>
        </authorList>
    </citation>
    <scope>NUCLEOTIDE SEQUENCE [LARGE SCALE GENOMIC DNA]</scope>
    <source>
        <strain evidence="2 3">Nara gc5</strain>
    </source>
</reference>
<feature type="compositionally biased region" description="Basic residues" evidence="1">
    <location>
        <begin position="167"/>
        <end position="177"/>
    </location>
</feature>
<comment type="caution">
    <text evidence="2">The sequence shown here is derived from an EMBL/GenBank/DDBJ whole genome shotgun (WGS) entry which is preliminary data.</text>
</comment>
<proteinExistence type="predicted"/>
<reference evidence="2 3" key="1">
    <citation type="submission" date="2012-08" db="EMBL/GenBank/DDBJ databases">
        <authorList>
            <person name="Gan P.H.P."/>
            <person name="Ikeda K."/>
            <person name="Irieda H."/>
            <person name="Narusaka M."/>
            <person name="O'Connell R.J."/>
            <person name="Narusaka Y."/>
            <person name="Takano Y."/>
            <person name="Kubo Y."/>
            <person name="Shirasu K."/>
        </authorList>
    </citation>
    <scope>NUCLEOTIDE SEQUENCE [LARGE SCALE GENOMIC DNA]</scope>
    <source>
        <strain evidence="2 3">Nara gc5</strain>
    </source>
</reference>
<feature type="compositionally biased region" description="Basic and acidic residues" evidence="1">
    <location>
        <begin position="178"/>
        <end position="188"/>
    </location>
</feature>
<feature type="compositionally biased region" description="Acidic residues" evidence="1">
    <location>
        <begin position="84"/>
        <end position="98"/>
    </location>
</feature>
<dbReference type="AlphaFoldDB" id="A0A7J6JQA7"/>
<keyword evidence="3" id="KW-1185">Reference proteome</keyword>
<evidence type="ECO:0000313" key="2">
    <source>
        <dbReference type="EMBL" id="KAF4492699.1"/>
    </source>
</evidence>
<dbReference type="InterPro" id="IPR036397">
    <property type="entry name" value="RNaseH_sf"/>
</dbReference>
<feature type="region of interest" description="Disordered" evidence="1">
    <location>
        <begin position="55"/>
        <end position="134"/>
    </location>
</feature>
<dbReference type="Gene3D" id="3.30.420.10">
    <property type="entry name" value="Ribonuclease H-like superfamily/Ribonuclease H"/>
    <property type="match status" value="1"/>
</dbReference>
<sequence>MPRADEIQVGAHSVEDSPVRLSGTLPDDNEHEYRTRRKHEHWSPSTRIGWNRIVFSDSGSLPQGDSDSDSGESWPSIHTSDFSTESDDDALTTDYEDDYLLRTGIKPWPTPGPRPPPHARVKKPVREVRLTVQGRKDAALIFEDPKLRHQPAFSSWEAELGPERVKRRERKLLLRRQRQTESLRRKEQSPSPSPSPSISSDTEMNESDMDDSEMDDSDFDDINQLFAEALRQHDIATGMDPASLRRRQQRRMLAEEAEPQPASKLREQRRRALADKERLEEEEDRRRLLEKERFRSLPHNDPESRRRFLRKPGETEFLEMRRRWYEGECRHNEREARRRLVEAERMAQLPYSDPRTKERMLRRLHEARDDVEWYRVDDEPSNPPTQPSTQQAAQLGDSVNNQTSENVRRPPPQPPLPSHFTLGRIPRARSPGVQNDILRNAALHEPSITGPNNFTHIRHFPNLRRPITSTLVVSTAVHVPKNGPPYRSPRDSQNAYRASLFALIAALRAAAPFSQPPSSSSSSLPRPAEQTTHLILQTHSSAFIRHLYGEDGESGPDPDALVYGWTCNGWRTWSGSLVYHRDLWMTLLSDMDYFKEVAGLAYVVIRHPSECQFWDAQSDMAFHMARRQPLGGTTRPWKGAICVADAVGEVEDAEEVPYYYSCGWVEV</sequence>
<feature type="region of interest" description="Disordered" evidence="1">
    <location>
        <begin position="1"/>
        <end position="43"/>
    </location>
</feature>
<feature type="compositionally biased region" description="Basic and acidic residues" evidence="1">
    <location>
        <begin position="264"/>
        <end position="285"/>
    </location>
</feature>
<accession>A0A7J6JQA7</accession>
<dbReference type="EMBL" id="ANPB02000001">
    <property type="protein sequence ID" value="KAF4492699.1"/>
    <property type="molecule type" value="Genomic_DNA"/>
</dbReference>
<dbReference type="OrthoDB" id="4846654at2759"/>
<dbReference type="GO" id="GO:0003676">
    <property type="term" value="F:nucleic acid binding"/>
    <property type="evidence" value="ECO:0007669"/>
    <property type="project" value="InterPro"/>
</dbReference>
<dbReference type="GeneID" id="43619179"/>
<dbReference type="InParanoid" id="A0A7J6JQA7"/>
<feature type="compositionally biased region" description="Polar residues" evidence="1">
    <location>
        <begin position="57"/>
        <end position="83"/>
    </location>
</feature>
<dbReference type="RefSeq" id="XP_031885611.1">
    <property type="nucleotide sequence ID" value="XM_032035169.1"/>
</dbReference>
<evidence type="ECO:0000313" key="3">
    <source>
        <dbReference type="Proteomes" id="UP000011096"/>
    </source>
</evidence>
<evidence type="ECO:0000256" key="1">
    <source>
        <dbReference type="SAM" id="MobiDB-lite"/>
    </source>
</evidence>
<organism evidence="2 3">
    <name type="scientific">Colletotrichum fructicola (strain Nara gc5)</name>
    <name type="common">Anthracnose fungus</name>
    <name type="synonym">Colletotrichum gloeosporioides (strain Nara gc5)</name>
    <dbReference type="NCBI Taxonomy" id="1213859"/>
    <lineage>
        <taxon>Eukaryota</taxon>
        <taxon>Fungi</taxon>
        <taxon>Dikarya</taxon>
        <taxon>Ascomycota</taxon>
        <taxon>Pezizomycotina</taxon>
        <taxon>Sordariomycetes</taxon>
        <taxon>Hypocreomycetidae</taxon>
        <taxon>Glomerellales</taxon>
        <taxon>Glomerellaceae</taxon>
        <taxon>Colletotrichum</taxon>
        <taxon>Colletotrichum gloeosporioides species complex</taxon>
    </lineage>
</organism>
<protein>
    <submittedName>
        <fullName evidence="2">Uncharacterized protein</fullName>
    </submittedName>
</protein>
<dbReference type="Proteomes" id="UP000011096">
    <property type="component" value="Unassembled WGS sequence"/>
</dbReference>